<gene>
    <name evidence="1" type="ORF">DI09_12p70</name>
</gene>
<comment type="caution">
    <text evidence="1">The sequence shown here is derived from an EMBL/GenBank/DDBJ whole genome shotgun (WGS) entry which is preliminary data.</text>
</comment>
<evidence type="ECO:0000313" key="2">
    <source>
        <dbReference type="Proteomes" id="UP000029725"/>
    </source>
</evidence>
<dbReference type="HOGENOM" id="CLU_1272574_0_0_1"/>
<dbReference type="AlphaFoldDB" id="A0A098VVH0"/>
<protein>
    <recommendedName>
        <fullName evidence="3">LisH domain-containing protein</fullName>
    </recommendedName>
</protein>
<accession>A0A098VVH0</accession>
<evidence type="ECO:0008006" key="3">
    <source>
        <dbReference type="Google" id="ProtNLM"/>
    </source>
</evidence>
<dbReference type="EMBL" id="JMKJ01000033">
    <property type="protein sequence ID" value="KGG52839.1"/>
    <property type="molecule type" value="Genomic_DNA"/>
</dbReference>
<keyword evidence="2" id="KW-1185">Reference proteome</keyword>
<organism evidence="1 2">
    <name type="scientific">Mitosporidium daphniae</name>
    <dbReference type="NCBI Taxonomy" id="1485682"/>
    <lineage>
        <taxon>Eukaryota</taxon>
        <taxon>Fungi</taxon>
        <taxon>Fungi incertae sedis</taxon>
        <taxon>Microsporidia</taxon>
        <taxon>Mitosporidium</taxon>
    </lineage>
</organism>
<dbReference type="VEuPathDB" id="MicrosporidiaDB:DI09_12p70"/>
<name>A0A098VVH0_9MICR</name>
<dbReference type="RefSeq" id="XP_013239311.1">
    <property type="nucleotide sequence ID" value="XM_013383857.1"/>
</dbReference>
<evidence type="ECO:0000313" key="1">
    <source>
        <dbReference type="EMBL" id="KGG52839.1"/>
    </source>
</evidence>
<dbReference type="GeneID" id="25258279"/>
<proteinExistence type="predicted"/>
<dbReference type="Proteomes" id="UP000029725">
    <property type="component" value="Unassembled WGS sequence"/>
</dbReference>
<reference evidence="1 2" key="1">
    <citation type="submission" date="2014-04" db="EMBL/GenBank/DDBJ databases">
        <title>A new species of microsporidia sheds light on the evolution of extreme parasitism.</title>
        <authorList>
            <person name="Haag K.L."/>
            <person name="James T.Y."/>
            <person name="Larsson R."/>
            <person name="Schaer T.M."/>
            <person name="Refardt D."/>
            <person name="Pombert J.-F."/>
            <person name="Ebert D."/>
        </authorList>
    </citation>
    <scope>NUCLEOTIDE SEQUENCE [LARGE SCALE GENOMIC DNA]</scope>
    <source>
        <strain evidence="1 2">UGP3</strain>
        <tissue evidence="1">Spores</tissue>
    </source>
</reference>
<sequence>MPSRPLFSVENGSPHTSNTIIRGKLASFPQATDRVENLVSEYLAFNGYYKTLRAASSANCNHMPIIDERTAKHAAPETSSGQRVAANRGSCSCLLCFYELRDESLLLINPAYKSIISEIVDFNLQTLLTHSAKREPALQFYLKHFTLTIHELLSLKDFSSTLRILENINNGGDQTSFDTLKNLYSSLLLTAVDANRPKMPNSWRSIIENSSFVSIIE</sequence>